<reference evidence="1 3" key="1">
    <citation type="journal article" date="2008" name="Science">
        <title>The Physcomitrella genome reveals evolutionary insights into the conquest of land by plants.</title>
        <authorList>
            <person name="Rensing S."/>
            <person name="Lang D."/>
            <person name="Zimmer A."/>
            <person name="Terry A."/>
            <person name="Salamov A."/>
            <person name="Shapiro H."/>
            <person name="Nishiyama T."/>
            <person name="Perroud P.-F."/>
            <person name="Lindquist E."/>
            <person name="Kamisugi Y."/>
            <person name="Tanahashi T."/>
            <person name="Sakakibara K."/>
            <person name="Fujita T."/>
            <person name="Oishi K."/>
            <person name="Shin-I T."/>
            <person name="Kuroki Y."/>
            <person name="Toyoda A."/>
            <person name="Suzuki Y."/>
            <person name="Hashimoto A."/>
            <person name="Yamaguchi K."/>
            <person name="Sugano A."/>
            <person name="Kohara Y."/>
            <person name="Fujiyama A."/>
            <person name="Anterola A."/>
            <person name="Aoki S."/>
            <person name="Ashton N."/>
            <person name="Barbazuk W.B."/>
            <person name="Barker E."/>
            <person name="Bennetzen J."/>
            <person name="Bezanilla M."/>
            <person name="Blankenship R."/>
            <person name="Cho S.H."/>
            <person name="Dutcher S."/>
            <person name="Estelle M."/>
            <person name="Fawcett J.A."/>
            <person name="Gundlach H."/>
            <person name="Hanada K."/>
            <person name="Heyl A."/>
            <person name="Hicks K.A."/>
            <person name="Hugh J."/>
            <person name="Lohr M."/>
            <person name="Mayer K."/>
            <person name="Melkozernov A."/>
            <person name="Murata T."/>
            <person name="Nelson D."/>
            <person name="Pils B."/>
            <person name="Prigge M."/>
            <person name="Reiss B."/>
            <person name="Renner T."/>
            <person name="Rombauts S."/>
            <person name="Rushton P."/>
            <person name="Sanderfoot A."/>
            <person name="Schween G."/>
            <person name="Shiu S.-H."/>
            <person name="Stueber K."/>
            <person name="Theodoulou F.L."/>
            <person name="Tu H."/>
            <person name="Van de Peer Y."/>
            <person name="Verrier P.J."/>
            <person name="Waters E."/>
            <person name="Wood A."/>
            <person name="Yang L."/>
            <person name="Cove D."/>
            <person name="Cuming A."/>
            <person name="Hasebe M."/>
            <person name="Lucas S."/>
            <person name="Mishler D.B."/>
            <person name="Reski R."/>
            <person name="Grigoriev I."/>
            <person name="Quatrano R.S."/>
            <person name="Boore J.L."/>
        </authorList>
    </citation>
    <scope>NUCLEOTIDE SEQUENCE [LARGE SCALE GENOMIC DNA]</scope>
    <source>
        <strain evidence="2 3">cv. Gransden 2004</strain>
    </source>
</reference>
<evidence type="ECO:0000313" key="1">
    <source>
        <dbReference type="EMBL" id="PNR41543.1"/>
    </source>
</evidence>
<evidence type="ECO:0000313" key="2">
    <source>
        <dbReference type="EnsemblPlants" id="PAC:32962053.CDS.1"/>
    </source>
</evidence>
<reference evidence="1 3" key="2">
    <citation type="journal article" date="2018" name="Plant J.">
        <title>The Physcomitrella patens chromosome-scale assembly reveals moss genome structure and evolution.</title>
        <authorList>
            <person name="Lang D."/>
            <person name="Ullrich K.K."/>
            <person name="Murat F."/>
            <person name="Fuchs J."/>
            <person name="Jenkins J."/>
            <person name="Haas F.B."/>
            <person name="Piednoel M."/>
            <person name="Gundlach H."/>
            <person name="Van Bel M."/>
            <person name="Meyberg R."/>
            <person name="Vives C."/>
            <person name="Morata J."/>
            <person name="Symeonidi A."/>
            <person name="Hiss M."/>
            <person name="Muchero W."/>
            <person name="Kamisugi Y."/>
            <person name="Saleh O."/>
            <person name="Blanc G."/>
            <person name="Decker E.L."/>
            <person name="van Gessel N."/>
            <person name="Grimwood J."/>
            <person name="Hayes R.D."/>
            <person name="Graham S.W."/>
            <person name="Gunter L.E."/>
            <person name="McDaniel S.F."/>
            <person name="Hoernstein S.N.W."/>
            <person name="Larsson A."/>
            <person name="Li F.W."/>
            <person name="Perroud P.F."/>
            <person name="Phillips J."/>
            <person name="Ranjan P."/>
            <person name="Rokshar D.S."/>
            <person name="Rothfels C.J."/>
            <person name="Schneider L."/>
            <person name="Shu S."/>
            <person name="Stevenson D.W."/>
            <person name="Thummler F."/>
            <person name="Tillich M."/>
            <person name="Villarreal Aguilar J.C."/>
            <person name="Widiez T."/>
            <person name="Wong G.K."/>
            <person name="Wymore A."/>
            <person name="Zhang Y."/>
            <person name="Zimmer A.D."/>
            <person name="Quatrano R.S."/>
            <person name="Mayer K.F.X."/>
            <person name="Goodstein D."/>
            <person name="Casacuberta J.M."/>
            <person name="Vandepoele K."/>
            <person name="Reski R."/>
            <person name="Cuming A.C."/>
            <person name="Tuskan G.A."/>
            <person name="Maumus F."/>
            <person name="Salse J."/>
            <person name="Schmutz J."/>
            <person name="Rensing S.A."/>
        </authorList>
    </citation>
    <scope>NUCLEOTIDE SEQUENCE [LARGE SCALE GENOMIC DNA]</scope>
    <source>
        <strain evidence="2 3">cv. Gransden 2004</strain>
    </source>
</reference>
<organism evidence="1">
    <name type="scientific">Physcomitrium patens</name>
    <name type="common">Spreading-leaved earth moss</name>
    <name type="synonym">Physcomitrella patens</name>
    <dbReference type="NCBI Taxonomy" id="3218"/>
    <lineage>
        <taxon>Eukaryota</taxon>
        <taxon>Viridiplantae</taxon>
        <taxon>Streptophyta</taxon>
        <taxon>Embryophyta</taxon>
        <taxon>Bryophyta</taxon>
        <taxon>Bryophytina</taxon>
        <taxon>Bryopsida</taxon>
        <taxon>Funariidae</taxon>
        <taxon>Funariales</taxon>
        <taxon>Funariaceae</taxon>
        <taxon>Physcomitrium</taxon>
    </lineage>
</organism>
<dbReference type="EnsemblPlants" id="Pp3c14_23600V3.1">
    <property type="protein sequence ID" value="PAC:32962053.CDS.1"/>
    <property type="gene ID" value="Pp3c14_23600"/>
</dbReference>
<name>A0A2K1JJ22_PHYPA</name>
<accession>A0A2K1JJ22</accession>
<dbReference type="EMBL" id="ABEU02000014">
    <property type="protein sequence ID" value="PNR41543.1"/>
    <property type="molecule type" value="Genomic_DNA"/>
</dbReference>
<dbReference type="Gramene" id="Pp3c14_23600V3.1">
    <property type="protein sequence ID" value="PAC:32962053.CDS.1"/>
    <property type="gene ID" value="Pp3c14_23600"/>
</dbReference>
<sequence length="64" mass="7003">MVDCSNLASLLCSNFRRLDVVGIRLGTVQTQHGIVNCMHLIIVEPELALWLATSGFEEEIVSCG</sequence>
<dbReference type="Proteomes" id="UP000006727">
    <property type="component" value="Chromosome 14"/>
</dbReference>
<dbReference type="AlphaFoldDB" id="A0A2K1JJ22"/>
<reference evidence="2" key="3">
    <citation type="submission" date="2020-12" db="UniProtKB">
        <authorList>
            <consortium name="EnsemblPlants"/>
        </authorList>
    </citation>
    <scope>IDENTIFICATION</scope>
</reference>
<gene>
    <name evidence="2" type="primary">LOC112291168</name>
    <name evidence="1" type="ORF">PHYPA_018946</name>
</gene>
<keyword evidence="3" id="KW-1185">Reference proteome</keyword>
<proteinExistence type="predicted"/>
<evidence type="ECO:0000313" key="3">
    <source>
        <dbReference type="Proteomes" id="UP000006727"/>
    </source>
</evidence>
<protein>
    <submittedName>
        <fullName evidence="1 2">Uncharacterized protein</fullName>
    </submittedName>
</protein>